<accession>A0A7G2CMW6</accession>
<dbReference type="AlphaFoldDB" id="A0A7G2CMW6"/>
<reference evidence="2 3" key="1">
    <citation type="submission" date="2020-08" db="EMBL/GenBank/DDBJ databases">
        <authorList>
            <person name="Newling K."/>
            <person name="Davey J."/>
            <person name="Forrester S."/>
        </authorList>
    </citation>
    <scope>NUCLEOTIDE SEQUENCE [LARGE SCALE GENOMIC DNA]</scope>
    <source>
        <strain evidence="3">Crithidia deanei Carvalho (ATCC PRA-265)</strain>
    </source>
</reference>
<gene>
    <name evidence="2" type="ORF">ADEAN_000828800</name>
</gene>
<feature type="compositionally biased region" description="Polar residues" evidence="1">
    <location>
        <begin position="62"/>
        <end position="71"/>
    </location>
</feature>
<dbReference type="Proteomes" id="UP000515908">
    <property type="component" value="Chromosome 18"/>
</dbReference>
<dbReference type="VEuPathDB" id="TriTrypDB:ADEAN_000828800"/>
<evidence type="ECO:0000313" key="3">
    <source>
        <dbReference type="Proteomes" id="UP000515908"/>
    </source>
</evidence>
<protein>
    <submittedName>
        <fullName evidence="2">Uncharacterized protein</fullName>
    </submittedName>
</protein>
<organism evidence="2 3">
    <name type="scientific">Angomonas deanei</name>
    <dbReference type="NCBI Taxonomy" id="59799"/>
    <lineage>
        <taxon>Eukaryota</taxon>
        <taxon>Discoba</taxon>
        <taxon>Euglenozoa</taxon>
        <taxon>Kinetoplastea</taxon>
        <taxon>Metakinetoplastina</taxon>
        <taxon>Trypanosomatida</taxon>
        <taxon>Trypanosomatidae</taxon>
        <taxon>Strigomonadinae</taxon>
        <taxon>Angomonas</taxon>
    </lineage>
</organism>
<feature type="compositionally biased region" description="Low complexity" evidence="1">
    <location>
        <begin position="51"/>
        <end position="61"/>
    </location>
</feature>
<proteinExistence type="predicted"/>
<feature type="region of interest" description="Disordered" evidence="1">
    <location>
        <begin position="45"/>
        <end position="71"/>
    </location>
</feature>
<keyword evidence="3" id="KW-1185">Reference proteome</keyword>
<sequence>MEATRETQEKLKKAWNEYILSAGQYFTSTVQALSDEIQALREERDDIEVGSSSSRQAVSASNTNTAGMGETITSATGSFNKKANPLGVSQSSFMSHDSYADSLLRRPVAVRAERLNELCNTCDKWLRKNERLFVLPQPEVLVEIVRQCVSSTSQLFRLLGLHLAAGCVGNKTFTQILLNDQLCVLWISLCADREVVAELGEFLDLAEALIDALDLTMHRYPYSWINRIASLLRTGDPTASVPAKRRSQGIRIALHLTKKSIPTSHRRPSAYFSITCLHR</sequence>
<dbReference type="EMBL" id="LR877162">
    <property type="protein sequence ID" value="CAD2220765.1"/>
    <property type="molecule type" value="Genomic_DNA"/>
</dbReference>
<name>A0A7G2CMW6_9TRYP</name>
<evidence type="ECO:0000313" key="2">
    <source>
        <dbReference type="EMBL" id="CAD2220765.1"/>
    </source>
</evidence>
<evidence type="ECO:0000256" key="1">
    <source>
        <dbReference type="SAM" id="MobiDB-lite"/>
    </source>
</evidence>